<organism evidence="2">
    <name type="scientific">Acidithiobacillus ferrianus</name>
    <dbReference type="NCBI Taxonomy" id="2678518"/>
    <lineage>
        <taxon>Bacteria</taxon>
        <taxon>Pseudomonadati</taxon>
        <taxon>Pseudomonadota</taxon>
        <taxon>Acidithiobacillia</taxon>
        <taxon>Acidithiobacillales</taxon>
        <taxon>Acidithiobacillaceae</taxon>
        <taxon>Acidithiobacillus</taxon>
    </lineage>
</organism>
<protein>
    <submittedName>
        <fullName evidence="2">Uncharacterized protein</fullName>
    </submittedName>
</protein>
<reference evidence="2" key="1">
    <citation type="submission" date="2019-11" db="EMBL/GenBank/DDBJ databases">
        <title>Acidithiobacillus ferrianus sp. nov.: a facultatively anaerobic and extremely acidophilic chemolithoautotroph.</title>
        <authorList>
            <person name="Norris P.R."/>
            <person name="Falagan C."/>
            <person name="Moya-Beltran A."/>
            <person name="Castro M."/>
            <person name="Quatrini R."/>
            <person name="Johnson D.B."/>
        </authorList>
    </citation>
    <scope>NUCLEOTIDE SEQUENCE [LARGE SCALE GENOMIC DNA]</scope>
    <source>
        <strain evidence="2">MG</strain>
    </source>
</reference>
<feature type="region of interest" description="Disordered" evidence="1">
    <location>
        <begin position="1"/>
        <end position="23"/>
    </location>
</feature>
<accession>A0A845UBC5</accession>
<proteinExistence type="predicted"/>
<evidence type="ECO:0000313" key="2">
    <source>
        <dbReference type="EMBL" id="NDU43469.1"/>
    </source>
</evidence>
<dbReference type="AlphaFoldDB" id="A0A845UBC5"/>
<evidence type="ECO:0000256" key="1">
    <source>
        <dbReference type="SAM" id="MobiDB-lite"/>
    </source>
</evidence>
<comment type="caution">
    <text evidence="2">The sequence shown here is derived from an EMBL/GenBank/DDBJ whole genome shotgun (WGS) entry which is preliminary data.</text>
</comment>
<name>A0A845UBC5_9PROT</name>
<dbReference type="EMBL" id="WNJL01000037">
    <property type="protein sequence ID" value="NDU43469.1"/>
    <property type="molecule type" value="Genomic_DNA"/>
</dbReference>
<gene>
    <name evidence="2" type="ORF">GL267_12775</name>
</gene>
<sequence>MIPVRQRPPGKTYARKAGGGRKPKAPRLVFEGIVYVMAVPVRFMPGSWSGRKRACLKPYGRRVLPSMMTLKALPGAGKASTGR</sequence>